<dbReference type="GO" id="GO:0031012">
    <property type="term" value="C:extracellular matrix"/>
    <property type="evidence" value="ECO:0007669"/>
    <property type="project" value="InterPro"/>
</dbReference>
<dbReference type="Pfam" id="PF17963">
    <property type="entry name" value="Big_9"/>
    <property type="match status" value="1"/>
</dbReference>
<dbReference type="SUPFAM" id="SSF55486">
    <property type="entry name" value="Metalloproteases ('zincins'), catalytic domain"/>
    <property type="match status" value="1"/>
</dbReference>
<evidence type="ECO:0000256" key="4">
    <source>
        <dbReference type="ARBA" id="ARBA00022801"/>
    </source>
</evidence>
<dbReference type="InterPro" id="IPR034033">
    <property type="entry name" value="Serralysin-like"/>
</dbReference>
<organism evidence="7 8">
    <name type="scientific">Methylobacterium durans</name>
    <dbReference type="NCBI Taxonomy" id="2202825"/>
    <lineage>
        <taxon>Bacteria</taxon>
        <taxon>Pseudomonadati</taxon>
        <taxon>Pseudomonadota</taxon>
        <taxon>Alphaproteobacteria</taxon>
        <taxon>Hyphomicrobiales</taxon>
        <taxon>Methylobacteriaceae</taxon>
        <taxon>Methylobacterium</taxon>
    </lineage>
</organism>
<dbReference type="InterPro" id="IPR011049">
    <property type="entry name" value="Serralysin-like_metalloprot_C"/>
</dbReference>
<keyword evidence="2" id="KW-0645">Protease</keyword>
<dbReference type="CDD" id="cd04277">
    <property type="entry name" value="ZnMc_serralysin_like"/>
    <property type="match status" value="1"/>
</dbReference>
<evidence type="ECO:0000256" key="5">
    <source>
        <dbReference type="ARBA" id="ARBA00022833"/>
    </source>
</evidence>
<dbReference type="InterPro" id="IPR001343">
    <property type="entry name" value="Hemolysn_Ca-bd"/>
</dbReference>
<dbReference type="GO" id="GO:0008270">
    <property type="term" value="F:zinc ion binding"/>
    <property type="evidence" value="ECO:0007669"/>
    <property type="project" value="InterPro"/>
</dbReference>
<dbReference type="OrthoDB" id="223957at2"/>
<dbReference type="Proteomes" id="UP000245926">
    <property type="component" value="Chromosome"/>
</dbReference>
<dbReference type="Pfam" id="PF00413">
    <property type="entry name" value="Peptidase_M10"/>
    <property type="match status" value="1"/>
</dbReference>
<evidence type="ECO:0000259" key="6">
    <source>
        <dbReference type="SMART" id="SM00235"/>
    </source>
</evidence>
<dbReference type="SUPFAM" id="SSF51120">
    <property type="entry name" value="beta-Roll"/>
    <property type="match status" value="2"/>
</dbReference>
<feature type="domain" description="Peptidase metallopeptidase" evidence="6">
    <location>
        <begin position="26"/>
        <end position="213"/>
    </location>
</feature>
<dbReference type="InterPro" id="IPR006026">
    <property type="entry name" value="Peptidase_Metallo"/>
</dbReference>
<keyword evidence="4" id="KW-0378">Hydrolase</keyword>
<sequence>MALNQNDTVQETIGTDDIHVRALLNNGWRWNLSATTGGLINWAVDPADNWTPLQIATLSNIFAAYAAVANVTFQQVTTLSDAEIVLNRTTGSQIGNFGGYSGTPAEASDVGTDTFSSVTIAQQGQVNTYFATDGFLISGQPNTFIPNPNTSDTANPQIISAEGFELMLHEIGHALGLKHPHDGGAVSSPDRFPGVANSGDTGNNGLNQSAYTMMSYNHWDPDTTATGALPTMSTPMAFDIAAIQRLYGANTTARQGNDTYILSDPGTDGTIEAIWDTKGVDQIVYNGSARAHIDLRPATLDDTPTGGGLVSYTFTGSGATRAFGFGFTIAGDYMHAIDDQTGITGVIIENAVGGSGDDEFVGNSVSNEWTGNAGNDIADGGGGSDTAIFSGARADYKTSVVLNGTESWVQIVDMRPSSPNGSDQFLNFESFEFSNRIYTLAEVLDQPPKATADSNGTAKNSTLIVNAANGVLANDTDDNNTMSVSAVDGVSGNVGQVVKGVYGSLTLKADGSYVYIADKGGLPPKIVAQDVFTYTVSDPIGGTDTKTLSIVVSNPGVSYAHGTSGTLSGGNGPDVVDGSAGNVVLIGGNGPDVLIGGAGDTLTGGNGPDIFLFRPSFGANSITDFRVGTDAIQFDDSIFATSAALFAHTSNSVGGSLINDGNGNTVTLTGVTLAQMQAHSSDFYFV</sequence>
<keyword evidence="8" id="KW-1185">Reference proteome</keyword>
<dbReference type="InterPro" id="IPR001818">
    <property type="entry name" value="Pept_M10_metallopeptidase"/>
</dbReference>
<reference evidence="8" key="1">
    <citation type="submission" date="2018-05" db="EMBL/GenBank/DDBJ databases">
        <title>Complete Genome Sequence of Methylobacterium sp. 17SD2-17.</title>
        <authorList>
            <person name="Srinivasan S."/>
        </authorList>
    </citation>
    <scope>NUCLEOTIDE SEQUENCE [LARGE SCALE GENOMIC DNA]</scope>
    <source>
        <strain evidence="8">17SD2-17</strain>
    </source>
</reference>
<keyword evidence="5" id="KW-0862">Zinc</keyword>
<dbReference type="Pfam" id="PF00353">
    <property type="entry name" value="HemolysinCabind"/>
    <property type="match status" value="2"/>
</dbReference>
<dbReference type="SMART" id="SM00235">
    <property type="entry name" value="ZnMc"/>
    <property type="match status" value="1"/>
</dbReference>
<dbReference type="PRINTS" id="PR00313">
    <property type="entry name" value="CABNDNGRPT"/>
</dbReference>
<dbReference type="KEGG" id="mets:DK389_06820"/>
<dbReference type="Gene3D" id="2.150.10.10">
    <property type="entry name" value="Serralysin-like metalloprotease, C-terminal"/>
    <property type="match status" value="2"/>
</dbReference>
<keyword evidence="3" id="KW-0479">Metal-binding</keyword>
<dbReference type="EMBL" id="CP029550">
    <property type="protein sequence ID" value="AWN40300.1"/>
    <property type="molecule type" value="Genomic_DNA"/>
</dbReference>
<proteinExistence type="inferred from homology"/>
<evidence type="ECO:0000256" key="2">
    <source>
        <dbReference type="ARBA" id="ARBA00022670"/>
    </source>
</evidence>
<dbReference type="InterPro" id="IPR024079">
    <property type="entry name" value="MetalloPept_cat_dom_sf"/>
</dbReference>
<dbReference type="AlphaFoldDB" id="A0A2U8W458"/>
<evidence type="ECO:0000256" key="3">
    <source>
        <dbReference type="ARBA" id="ARBA00022723"/>
    </source>
</evidence>
<evidence type="ECO:0000313" key="7">
    <source>
        <dbReference type="EMBL" id="AWN40300.1"/>
    </source>
</evidence>
<evidence type="ECO:0000313" key="8">
    <source>
        <dbReference type="Proteomes" id="UP000245926"/>
    </source>
</evidence>
<name>A0A2U8W458_9HYPH</name>
<dbReference type="RefSeq" id="WP_109888326.1">
    <property type="nucleotide sequence ID" value="NZ_CP029550.1"/>
</dbReference>
<dbReference type="GO" id="GO:0005509">
    <property type="term" value="F:calcium ion binding"/>
    <property type="evidence" value="ECO:0007669"/>
    <property type="project" value="InterPro"/>
</dbReference>
<dbReference type="GO" id="GO:0006508">
    <property type="term" value="P:proteolysis"/>
    <property type="evidence" value="ECO:0007669"/>
    <property type="project" value="UniProtKB-KW"/>
</dbReference>
<accession>A0A2U8W458</accession>
<dbReference type="Gene3D" id="3.40.390.10">
    <property type="entry name" value="Collagenase (Catalytic Domain)"/>
    <property type="match status" value="1"/>
</dbReference>
<evidence type="ECO:0000256" key="1">
    <source>
        <dbReference type="ARBA" id="ARBA00009490"/>
    </source>
</evidence>
<protein>
    <recommendedName>
        <fullName evidence="6">Peptidase metallopeptidase domain-containing protein</fullName>
    </recommendedName>
</protein>
<comment type="similarity">
    <text evidence="1">Belongs to the peptidase M10B family.</text>
</comment>
<dbReference type="GO" id="GO:0004222">
    <property type="term" value="F:metalloendopeptidase activity"/>
    <property type="evidence" value="ECO:0007669"/>
    <property type="project" value="InterPro"/>
</dbReference>
<gene>
    <name evidence="7" type="ORF">DK389_06820</name>
</gene>